<evidence type="ECO:0000256" key="1">
    <source>
        <dbReference type="SAM" id="SignalP"/>
    </source>
</evidence>
<protein>
    <recommendedName>
        <fullName evidence="4">Secreted protein</fullName>
    </recommendedName>
</protein>
<organism evidence="2 3">
    <name type="scientific">Sphingorhabdus pulchriflava</name>
    <dbReference type="NCBI Taxonomy" id="2292257"/>
    <lineage>
        <taxon>Bacteria</taxon>
        <taxon>Pseudomonadati</taxon>
        <taxon>Pseudomonadota</taxon>
        <taxon>Alphaproteobacteria</taxon>
        <taxon>Sphingomonadales</taxon>
        <taxon>Sphingomonadaceae</taxon>
        <taxon>Sphingorhabdus</taxon>
    </lineage>
</organism>
<name>A0A371B4D0_9SPHN</name>
<evidence type="ECO:0008006" key="4">
    <source>
        <dbReference type="Google" id="ProtNLM"/>
    </source>
</evidence>
<gene>
    <name evidence="2" type="ORF">DXH95_10730</name>
</gene>
<dbReference type="AlphaFoldDB" id="A0A371B4D0"/>
<keyword evidence="3" id="KW-1185">Reference proteome</keyword>
<keyword evidence="1" id="KW-0732">Signal</keyword>
<feature type="chain" id="PRO_5016695337" description="Secreted protein" evidence="1">
    <location>
        <begin position="29"/>
        <end position="174"/>
    </location>
</feature>
<dbReference type="RefSeq" id="WP_115549553.1">
    <property type="nucleotide sequence ID" value="NZ_QRGP01000002.1"/>
</dbReference>
<accession>A0A371B4D0</accession>
<dbReference type="OrthoDB" id="594865at2"/>
<evidence type="ECO:0000313" key="3">
    <source>
        <dbReference type="Proteomes" id="UP000263833"/>
    </source>
</evidence>
<feature type="signal peptide" evidence="1">
    <location>
        <begin position="1"/>
        <end position="28"/>
    </location>
</feature>
<proteinExistence type="predicted"/>
<evidence type="ECO:0000313" key="2">
    <source>
        <dbReference type="EMBL" id="RDV02448.1"/>
    </source>
</evidence>
<dbReference type="Proteomes" id="UP000263833">
    <property type="component" value="Unassembled WGS sequence"/>
</dbReference>
<dbReference type="EMBL" id="QRGP01000002">
    <property type="protein sequence ID" value="RDV02448.1"/>
    <property type="molecule type" value="Genomic_DNA"/>
</dbReference>
<reference evidence="3" key="1">
    <citation type="submission" date="2018-08" db="EMBL/GenBank/DDBJ databases">
        <authorList>
            <person name="Kim S.-J."/>
            <person name="Jung G.-Y."/>
        </authorList>
    </citation>
    <scope>NUCLEOTIDE SEQUENCE [LARGE SCALE GENOMIC DNA]</scope>
    <source>
        <strain evidence="3">GY_G</strain>
    </source>
</reference>
<comment type="caution">
    <text evidence="2">The sequence shown here is derived from an EMBL/GenBank/DDBJ whole genome shotgun (WGS) entry which is preliminary data.</text>
</comment>
<sequence>MMIKRTMLGIVSVLATAVAVGLPSAAQSQYYGDDNGDTNLTLICWGEGRKPGTQYRNGYEWNPRRDRYEYRGRIESGTQEFDSEVQLEFHDGLGRIHLTGRMIPPIHSGGRRGWWDLTNVRFTSDRITARYRLNGANKPKVEINRRTGRIKIDGIEKFRGECDAGEWGDVRNRF</sequence>